<reference evidence="2 3" key="1">
    <citation type="submission" date="2019-03" db="EMBL/GenBank/DDBJ databases">
        <title>Genomic Encyclopedia of Type Strains, Phase III (KMG-III): the genomes of soil and plant-associated and newly described type strains.</title>
        <authorList>
            <person name="Whitman W."/>
        </authorList>
    </citation>
    <scope>NUCLEOTIDE SEQUENCE [LARGE SCALE GENOMIC DNA]</scope>
    <source>
        <strain evidence="2 3">VKM Ac-2527</strain>
    </source>
</reference>
<dbReference type="RefSeq" id="WP_133806088.1">
    <property type="nucleotide sequence ID" value="NZ_SNWQ01000060.1"/>
</dbReference>
<dbReference type="InterPro" id="IPR036291">
    <property type="entry name" value="NAD(P)-bd_dom_sf"/>
</dbReference>
<dbReference type="GO" id="GO:0005737">
    <property type="term" value="C:cytoplasm"/>
    <property type="evidence" value="ECO:0007669"/>
    <property type="project" value="TreeGrafter"/>
</dbReference>
<evidence type="ECO:0000313" key="2">
    <source>
        <dbReference type="EMBL" id="TDO27484.1"/>
    </source>
</evidence>
<dbReference type="InterPro" id="IPR001509">
    <property type="entry name" value="Epimerase_deHydtase"/>
</dbReference>
<dbReference type="GO" id="GO:0004029">
    <property type="term" value="F:aldehyde dehydrogenase (NAD+) activity"/>
    <property type="evidence" value="ECO:0007669"/>
    <property type="project" value="TreeGrafter"/>
</dbReference>
<accession>A0A4R6IXI7</accession>
<dbReference type="AlphaFoldDB" id="A0A4R6IXI7"/>
<evidence type="ECO:0000259" key="1">
    <source>
        <dbReference type="Pfam" id="PF01370"/>
    </source>
</evidence>
<dbReference type="Gene3D" id="3.40.50.720">
    <property type="entry name" value="NAD(P)-binding Rossmann-like Domain"/>
    <property type="match status" value="1"/>
</dbReference>
<dbReference type="Proteomes" id="UP000295388">
    <property type="component" value="Unassembled WGS sequence"/>
</dbReference>
<dbReference type="PRINTS" id="PR00081">
    <property type="entry name" value="GDHRDH"/>
</dbReference>
<organism evidence="2 3">
    <name type="scientific">Kribbella caucasensis</name>
    <dbReference type="NCBI Taxonomy" id="2512215"/>
    <lineage>
        <taxon>Bacteria</taxon>
        <taxon>Bacillati</taxon>
        <taxon>Actinomycetota</taxon>
        <taxon>Actinomycetes</taxon>
        <taxon>Propionibacteriales</taxon>
        <taxon>Kribbellaceae</taxon>
        <taxon>Kribbella</taxon>
    </lineage>
</organism>
<dbReference type="InterPro" id="IPR002347">
    <property type="entry name" value="SDR_fam"/>
</dbReference>
<dbReference type="PANTHER" id="PTHR48079">
    <property type="entry name" value="PROTEIN YEEZ"/>
    <property type="match status" value="1"/>
</dbReference>
<dbReference type="PANTHER" id="PTHR48079:SF6">
    <property type="entry name" value="NAD(P)-BINDING DOMAIN-CONTAINING PROTEIN-RELATED"/>
    <property type="match status" value="1"/>
</dbReference>
<dbReference type="EMBL" id="SNWQ01000060">
    <property type="protein sequence ID" value="TDO27484.1"/>
    <property type="molecule type" value="Genomic_DNA"/>
</dbReference>
<keyword evidence="3" id="KW-1185">Reference proteome</keyword>
<dbReference type="Pfam" id="PF01370">
    <property type="entry name" value="Epimerase"/>
    <property type="match status" value="1"/>
</dbReference>
<proteinExistence type="predicted"/>
<evidence type="ECO:0000313" key="3">
    <source>
        <dbReference type="Proteomes" id="UP000295388"/>
    </source>
</evidence>
<sequence length="354" mass="37530">MRVVITGASGNVGTALTRRLLEAGEYDIVALARRIPDHVAVDGPQWVSVDLSSRDSGFVLRRVIRGADAVVHLAWGFQPSHQVPYLEAVGVGGTHRVLDAIASVGIGQVVHMSSVGAYAPKRGACPVDEHWPVEAVPSSSYSRHKVAAERLLDSFEESTNGTAVTRLRPGIIGQRSAGSALLRYALPAFLPAKTIGAVPVLPMPAGLTIPIVHADDVADAIVRVLRQRAGGAYNLAAAAPVSAAMIAEALGARWVATPARLVRVLMAATWWARLQPVAPGWLDLACAVPALDSARAERELGWAPVVDAETVLRETIAGMRHAATGITAVLRQRTVLGELSDLIRRGPVSHRRQP</sequence>
<protein>
    <submittedName>
        <fullName evidence="2">Nucleoside-diphosphate-sugar epimerase</fullName>
    </submittedName>
</protein>
<comment type="caution">
    <text evidence="2">The sequence shown here is derived from an EMBL/GenBank/DDBJ whole genome shotgun (WGS) entry which is preliminary data.</text>
</comment>
<name>A0A4R6IXI7_9ACTN</name>
<dbReference type="InterPro" id="IPR051783">
    <property type="entry name" value="NAD(P)-dependent_oxidoreduct"/>
</dbReference>
<dbReference type="SUPFAM" id="SSF51735">
    <property type="entry name" value="NAD(P)-binding Rossmann-fold domains"/>
    <property type="match status" value="1"/>
</dbReference>
<dbReference type="OrthoDB" id="3338687at2"/>
<feature type="domain" description="NAD-dependent epimerase/dehydratase" evidence="1">
    <location>
        <begin position="3"/>
        <end position="236"/>
    </location>
</feature>
<gene>
    <name evidence="2" type="ORF">EV643_1606</name>
</gene>